<feature type="transmembrane region" description="Helical" evidence="3">
    <location>
        <begin position="1384"/>
        <end position="1402"/>
    </location>
</feature>
<keyword evidence="1" id="KW-0677">Repeat</keyword>
<feature type="domain" description="Nephrocystin 3-like N-terminal" evidence="4">
    <location>
        <begin position="361"/>
        <end position="539"/>
    </location>
</feature>
<keyword evidence="3" id="KW-0812">Transmembrane</keyword>
<evidence type="ECO:0000256" key="1">
    <source>
        <dbReference type="ARBA" id="ARBA00022737"/>
    </source>
</evidence>
<dbReference type="EMBL" id="JAUEPO010000005">
    <property type="protein sequence ID" value="KAK3320455.1"/>
    <property type="molecule type" value="Genomic_DNA"/>
</dbReference>
<dbReference type="Gene3D" id="3.40.50.300">
    <property type="entry name" value="P-loop containing nucleotide triphosphate hydrolases"/>
    <property type="match status" value="1"/>
</dbReference>
<dbReference type="Gene3D" id="3.40.50.1820">
    <property type="entry name" value="alpha/beta hydrolase"/>
    <property type="match status" value="1"/>
</dbReference>
<sequence>MSDRRPQLKEEYAPAPWKQWRAGGNRPDGRDGPAPKPPVDIVAVQGLAASYDWTWIKKMEDGSRVMWLRDLLPRDIPGARVLTFEYDSKWLKDPSLVSLRDCADRLIESVLWDRTHLGETKVCPQMARRPLILLGHSFGGLVVKMALVRAAAVQRNDSRHDNYQSFLRSVAGVLFLGTPHGGSNFAILANSWGKFLSKIRYGVHLQLIQLLRPLAIDSGATTLEDLEEDFQSIRKEDYLSELITYYFWEGKKVEIFGVRTVPVVSKQSACYGAPPGSCIDMDADHKGLNKFGSCQDSNYIKLLSRLRTICLQADSIVDRRLSRLRYDGNDRTSQLRAIQEWLSPPDHAEALSRLQDARLAGTCSWAFQNETLRLWLAPDDHNLNSSPAAVHKRSVWICGKAGSGKSVLAAYLHTRAEEICRRRTNLDVQCAGTSDTTSCEKQGPDGRFAVLYSPLQQNLSVVTALKGLIDDLLRCRPSDPQLHSIALESMRKHPRMTLQTGIELLTSLLHTFHTTYLVVDNVDECPEPKEVARLLLAIHGIQGARLLFAARRDGDFPAEIKAHLGAKVALVDITAHNHQDIAEFVKHGVSLLSADRPSVFSPRLGSQVQDRINKKADGMFHWVQLILRDLGRHGKTEEDVLQILEQFPGDLNETYSRTFTAMARLPEIQRGRAILVLKWLVATSQPIALSDLRLMMRIWELVGDRATRTTAFIDTVSADWDDEEFFDFLSPLVEVSHAPSGQKVIRIFHHSFRQWITQQHARLPQAYDQNDNQFQVFSLQSAHLLVGATCLLLLSSDKFLLDYLRDIHSPNRSALPLITYAGENWSYHVRMSVSFDGQRTHAESVDNRISFFVLLKQPLCELVKLCSTAIAALCSILGRIPPGSLQHLPEVVAVRDLQGTLLDAAECMSKLQSSMEPLQDLLKVFAQRNPSDHTVVGFRGLIEDGLSGKDANNTDLDWDLMAPTTLDIAGGVQQGINIMSDDFRIHFEIFRKAIRSLREVSVFLAVEPVRSYIYGILGDHGVSPLPILAYTAAAVDVLLLLAVPQHGRTAPADLCDFRRQFHASPSHPLYGPIMAARYELQNRRSSALGDEFYLNHIVDHFRLKRWEWRVLQLTTRILDIKVDSSAAAVQDTILEHWLIQHVKFKRPRPRGEMLHETVQLLRPPARGFEWQPRLTASDICLSAMRILYVFIMRLLTIVSPPLQTFATSCLVLVRARSRLAIPILRQLVQNTASLPLAVALYAIRLQWFPGMLSFPRRTPMADLLGVLREPFNHTAAAKGWIWANTLHTALLLLTEVALGLAAFLDAVRIAHPDLAPYIPRAVLGRTLSVRVSNLTKRYPVVTSLASPSLVNFLRLIFLERTVYYTAYLAYDIATGSAMLVKPSVSIWEGIGYLGAVLLPLIVTDEYGLSGLAIFMFQICLAAFLWRSLTLPPAIKLARDHALRAICAPVMRLSLVQSGRNLARRSAEMLDTFWLGTVSFSPRFAVAAVAVAVLLLFAILLYIVTDPLHLRRARERSARAEQGVCL</sequence>
<protein>
    <recommendedName>
        <fullName evidence="4">Nephrocystin 3-like N-terminal domain-containing protein</fullName>
    </recommendedName>
</protein>
<gene>
    <name evidence="5" type="ORF">B0T19DRAFT_477722</name>
</gene>
<dbReference type="PANTHER" id="PTHR10039:SF14">
    <property type="entry name" value="NACHT DOMAIN-CONTAINING PROTEIN"/>
    <property type="match status" value="1"/>
</dbReference>
<dbReference type="InterPro" id="IPR056884">
    <property type="entry name" value="NPHP3-like_N"/>
</dbReference>
<keyword evidence="3" id="KW-1133">Transmembrane helix</keyword>
<evidence type="ECO:0000313" key="6">
    <source>
        <dbReference type="Proteomes" id="UP001286456"/>
    </source>
</evidence>
<accession>A0AAE0I8H2</accession>
<name>A0AAE0I8H2_9PEZI</name>
<feature type="transmembrane region" description="Helical" evidence="3">
    <location>
        <begin position="1479"/>
        <end position="1503"/>
    </location>
</feature>
<keyword evidence="3" id="KW-0472">Membrane</keyword>
<reference evidence="5" key="1">
    <citation type="journal article" date="2023" name="Mol. Phylogenet. Evol.">
        <title>Genome-scale phylogeny and comparative genomics of the fungal order Sordariales.</title>
        <authorList>
            <person name="Hensen N."/>
            <person name="Bonometti L."/>
            <person name="Westerberg I."/>
            <person name="Brannstrom I.O."/>
            <person name="Guillou S."/>
            <person name="Cros-Aarteil S."/>
            <person name="Calhoun S."/>
            <person name="Haridas S."/>
            <person name="Kuo A."/>
            <person name="Mondo S."/>
            <person name="Pangilinan J."/>
            <person name="Riley R."/>
            <person name="LaButti K."/>
            <person name="Andreopoulos B."/>
            <person name="Lipzen A."/>
            <person name="Chen C."/>
            <person name="Yan M."/>
            <person name="Daum C."/>
            <person name="Ng V."/>
            <person name="Clum A."/>
            <person name="Steindorff A."/>
            <person name="Ohm R.A."/>
            <person name="Martin F."/>
            <person name="Silar P."/>
            <person name="Natvig D.O."/>
            <person name="Lalanne C."/>
            <person name="Gautier V."/>
            <person name="Ament-Velasquez S.L."/>
            <person name="Kruys A."/>
            <person name="Hutchinson M.I."/>
            <person name="Powell A.J."/>
            <person name="Barry K."/>
            <person name="Miller A.N."/>
            <person name="Grigoriev I.V."/>
            <person name="Debuchy R."/>
            <person name="Gladieux P."/>
            <person name="Hiltunen Thoren M."/>
            <person name="Johannesson H."/>
        </authorList>
    </citation>
    <scope>NUCLEOTIDE SEQUENCE</scope>
    <source>
        <strain evidence="5">SMH4131-1</strain>
    </source>
</reference>
<dbReference type="SUPFAM" id="SSF52540">
    <property type="entry name" value="P-loop containing nucleoside triphosphate hydrolases"/>
    <property type="match status" value="1"/>
</dbReference>
<reference evidence="5" key="2">
    <citation type="submission" date="2023-06" db="EMBL/GenBank/DDBJ databases">
        <authorList>
            <consortium name="Lawrence Berkeley National Laboratory"/>
            <person name="Haridas S."/>
            <person name="Hensen N."/>
            <person name="Bonometti L."/>
            <person name="Westerberg I."/>
            <person name="Brannstrom I.O."/>
            <person name="Guillou S."/>
            <person name="Cros-Aarteil S."/>
            <person name="Calhoun S."/>
            <person name="Kuo A."/>
            <person name="Mondo S."/>
            <person name="Pangilinan J."/>
            <person name="Riley R."/>
            <person name="Labutti K."/>
            <person name="Andreopoulos B."/>
            <person name="Lipzen A."/>
            <person name="Chen C."/>
            <person name="Yanf M."/>
            <person name="Daum C."/>
            <person name="Ng V."/>
            <person name="Clum A."/>
            <person name="Steindorff A."/>
            <person name="Ohm R."/>
            <person name="Martin F."/>
            <person name="Silar P."/>
            <person name="Natvig D."/>
            <person name="Lalanne C."/>
            <person name="Gautier V."/>
            <person name="Ament-Velasquez S.L."/>
            <person name="Kruys A."/>
            <person name="Hutchinson M.I."/>
            <person name="Powell A.J."/>
            <person name="Barry K."/>
            <person name="Miller A.N."/>
            <person name="Grigoriev I.V."/>
            <person name="Debuchy R."/>
            <person name="Gladieux P."/>
            <person name="Thoren M.H."/>
            <person name="Johannesson H."/>
        </authorList>
    </citation>
    <scope>NUCLEOTIDE SEQUENCE</scope>
    <source>
        <strain evidence="5">SMH4131-1</strain>
    </source>
</reference>
<dbReference type="InterPro" id="IPR029058">
    <property type="entry name" value="AB_hydrolase_fold"/>
</dbReference>
<keyword evidence="6" id="KW-1185">Reference proteome</keyword>
<feature type="region of interest" description="Disordered" evidence="2">
    <location>
        <begin position="1"/>
        <end position="37"/>
    </location>
</feature>
<dbReference type="Proteomes" id="UP001286456">
    <property type="component" value="Unassembled WGS sequence"/>
</dbReference>
<evidence type="ECO:0000313" key="5">
    <source>
        <dbReference type="EMBL" id="KAK3320455.1"/>
    </source>
</evidence>
<evidence type="ECO:0000256" key="2">
    <source>
        <dbReference type="SAM" id="MobiDB-lite"/>
    </source>
</evidence>
<comment type="caution">
    <text evidence="5">The sequence shown here is derived from an EMBL/GenBank/DDBJ whole genome shotgun (WGS) entry which is preliminary data.</text>
</comment>
<dbReference type="InterPro" id="IPR027417">
    <property type="entry name" value="P-loop_NTPase"/>
</dbReference>
<feature type="compositionally biased region" description="Basic and acidic residues" evidence="2">
    <location>
        <begin position="1"/>
        <end position="12"/>
    </location>
</feature>
<dbReference type="Pfam" id="PF24883">
    <property type="entry name" value="NPHP3_N"/>
    <property type="match status" value="1"/>
</dbReference>
<organism evidence="5 6">
    <name type="scientific">Cercophora scortea</name>
    <dbReference type="NCBI Taxonomy" id="314031"/>
    <lineage>
        <taxon>Eukaryota</taxon>
        <taxon>Fungi</taxon>
        <taxon>Dikarya</taxon>
        <taxon>Ascomycota</taxon>
        <taxon>Pezizomycotina</taxon>
        <taxon>Sordariomycetes</taxon>
        <taxon>Sordariomycetidae</taxon>
        <taxon>Sordariales</taxon>
        <taxon>Lasiosphaeriaceae</taxon>
        <taxon>Cercophora</taxon>
    </lineage>
</organism>
<dbReference type="SUPFAM" id="SSF53474">
    <property type="entry name" value="alpha/beta-Hydrolases"/>
    <property type="match status" value="1"/>
</dbReference>
<evidence type="ECO:0000259" key="4">
    <source>
        <dbReference type="Pfam" id="PF24883"/>
    </source>
</evidence>
<dbReference type="PANTHER" id="PTHR10039">
    <property type="entry name" value="AMELOGENIN"/>
    <property type="match status" value="1"/>
</dbReference>
<evidence type="ECO:0000256" key="3">
    <source>
        <dbReference type="SAM" id="Phobius"/>
    </source>
</evidence>
<feature type="transmembrane region" description="Helical" evidence="3">
    <location>
        <begin position="1408"/>
        <end position="1428"/>
    </location>
</feature>
<proteinExistence type="predicted"/>